<accession>A0A3E1NR22</accession>
<reference evidence="1 2" key="1">
    <citation type="submission" date="2018-08" db="EMBL/GenBank/DDBJ databases">
        <title>Chitinophagaceae sp. K23C18032701, a novel bacterium isolated from forest soil.</title>
        <authorList>
            <person name="Wang C."/>
        </authorList>
    </citation>
    <scope>NUCLEOTIDE SEQUENCE [LARGE SCALE GENOMIC DNA]</scope>
    <source>
        <strain evidence="1 2">K23C18032701</strain>
    </source>
</reference>
<protein>
    <submittedName>
        <fullName evidence="1">Uncharacterized protein</fullName>
    </submittedName>
</protein>
<comment type="caution">
    <text evidence="1">The sequence shown here is derived from an EMBL/GenBank/DDBJ whole genome shotgun (WGS) entry which is preliminary data.</text>
</comment>
<evidence type="ECO:0000313" key="1">
    <source>
        <dbReference type="EMBL" id="RFM30264.1"/>
    </source>
</evidence>
<sequence length="91" mass="9760">MLCGLITSCKTAYMETGKAMYTPVSATDSDKTAEVRHAKLVNLQNGNTASAIILNRQVTRSGVVVSIDKKAAQQLGIIYTGAAPVDIRYKQ</sequence>
<evidence type="ECO:0000313" key="2">
    <source>
        <dbReference type="Proteomes" id="UP000261284"/>
    </source>
</evidence>
<name>A0A3E1NR22_9BACT</name>
<dbReference type="Proteomes" id="UP000261284">
    <property type="component" value="Unassembled WGS sequence"/>
</dbReference>
<gene>
    <name evidence="1" type="ORF">DXN05_04650</name>
</gene>
<organism evidence="1 2">
    <name type="scientific">Deminuibacter soli</name>
    <dbReference type="NCBI Taxonomy" id="2291815"/>
    <lineage>
        <taxon>Bacteria</taxon>
        <taxon>Pseudomonadati</taxon>
        <taxon>Bacteroidota</taxon>
        <taxon>Chitinophagia</taxon>
        <taxon>Chitinophagales</taxon>
        <taxon>Chitinophagaceae</taxon>
        <taxon>Deminuibacter</taxon>
    </lineage>
</organism>
<proteinExistence type="predicted"/>
<dbReference type="EMBL" id="QTJU01000001">
    <property type="protein sequence ID" value="RFM30264.1"/>
    <property type="molecule type" value="Genomic_DNA"/>
</dbReference>
<dbReference type="AlphaFoldDB" id="A0A3E1NR22"/>
<keyword evidence="2" id="KW-1185">Reference proteome</keyword>